<proteinExistence type="inferred from homology"/>
<feature type="transmembrane region" description="Helical" evidence="6">
    <location>
        <begin position="78"/>
        <end position="98"/>
    </location>
</feature>
<name>A0A2S0NDH7_9HYPH</name>
<feature type="transmembrane region" description="Helical" evidence="6">
    <location>
        <begin position="48"/>
        <end position="66"/>
    </location>
</feature>
<feature type="domain" description="EamA" evidence="7">
    <location>
        <begin position="18"/>
        <end position="146"/>
    </location>
</feature>
<accession>A0A2S0NDH7</accession>
<evidence type="ECO:0000256" key="2">
    <source>
        <dbReference type="ARBA" id="ARBA00009853"/>
    </source>
</evidence>
<keyword evidence="3 6" id="KW-0812">Transmembrane</keyword>
<feature type="transmembrane region" description="Helical" evidence="6">
    <location>
        <begin position="274"/>
        <end position="291"/>
    </location>
</feature>
<dbReference type="Proteomes" id="UP000237889">
    <property type="component" value="Chromosome"/>
</dbReference>
<keyword evidence="9" id="KW-1185">Reference proteome</keyword>
<comment type="subcellular location">
    <subcellularLocation>
        <location evidence="1">Membrane</location>
        <topology evidence="1">Multi-pass membrane protein</topology>
    </subcellularLocation>
</comment>
<dbReference type="SUPFAM" id="SSF103481">
    <property type="entry name" value="Multidrug resistance efflux transporter EmrE"/>
    <property type="match status" value="2"/>
</dbReference>
<evidence type="ECO:0000313" key="9">
    <source>
        <dbReference type="Proteomes" id="UP000237889"/>
    </source>
</evidence>
<feature type="transmembrane region" description="Helical" evidence="6">
    <location>
        <begin position="104"/>
        <end position="123"/>
    </location>
</feature>
<evidence type="ECO:0000256" key="1">
    <source>
        <dbReference type="ARBA" id="ARBA00004141"/>
    </source>
</evidence>
<feature type="transmembrane region" description="Helical" evidence="6">
    <location>
        <begin position="248"/>
        <end position="268"/>
    </location>
</feature>
<feature type="domain" description="EamA" evidence="7">
    <location>
        <begin position="161"/>
        <end position="289"/>
    </location>
</feature>
<comment type="similarity">
    <text evidence="2">Belongs to the drug/metabolite transporter (DMT) superfamily. 10 TMS drug/metabolite exporter (DME) (TC 2.A.7.3) family.</text>
</comment>
<dbReference type="EMBL" id="CP027668">
    <property type="protein sequence ID" value="AVO46208.1"/>
    <property type="molecule type" value="Genomic_DNA"/>
</dbReference>
<dbReference type="AlphaFoldDB" id="A0A2S0NDH7"/>
<gene>
    <name evidence="8" type="ORF">C6569_14695</name>
</gene>
<evidence type="ECO:0000256" key="5">
    <source>
        <dbReference type="ARBA" id="ARBA00023136"/>
    </source>
</evidence>
<evidence type="ECO:0000256" key="4">
    <source>
        <dbReference type="ARBA" id="ARBA00022989"/>
    </source>
</evidence>
<dbReference type="GO" id="GO:0016020">
    <property type="term" value="C:membrane"/>
    <property type="evidence" value="ECO:0007669"/>
    <property type="project" value="UniProtKB-SubCell"/>
</dbReference>
<keyword evidence="5 6" id="KW-0472">Membrane</keyword>
<dbReference type="PANTHER" id="PTHR22911">
    <property type="entry name" value="ACYL-MALONYL CONDENSING ENZYME-RELATED"/>
    <property type="match status" value="1"/>
</dbReference>
<keyword evidence="4 6" id="KW-1133">Transmembrane helix</keyword>
<dbReference type="InterPro" id="IPR000620">
    <property type="entry name" value="EamA_dom"/>
</dbReference>
<dbReference type="Pfam" id="PF00892">
    <property type="entry name" value="EamA"/>
    <property type="match status" value="2"/>
</dbReference>
<feature type="transmembrane region" description="Helical" evidence="6">
    <location>
        <begin position="191"/>
        <end position="212"/>
    </location>
</feature>
<feature type="transmembrane region" description="Helical" evidence="6">
    <location>
        <begin position="130"/>
        <end position="151"/>
    </location>
</feature>
<dbReference type="KEGG" id="phr:C6569_14695"/>
<reference evidence="8 9" key="1">
    <citation type="submission" date="2018-03" db="EMBL/GenBank/DDBJ databases">
        <title>Genome sequencing of Phreatobacter sp.</title>
        <authorList>
            <person name="Kim S.-J."/>
            <person name="Heo J."/>
            <person name="Kwon S.-W."/>
        </authorList>
    </citation>
    <scope>NUCLEOTIDE SEQUENCE [LARGE SCALE GENOMIC DNA]</scope>
    <source>
        <strain evidence="8 9">S-12</strain>
    </source>
</reference>
<dbReference type="PANTHER" id="PTHR22911:SF6">
    <property type="entry name" value="SOLUTE CARRIER FAMILY 35 MEMBER G1"/>
    <property type="match status" value="1"/>
</dbReference>
<sequence>MVAMTPSTFAGHRFAPFLVAALGIFLLSVMDALIKGVANTHPTAQIVFMRYACGMPWAIAFFLWTRPPAPSGEMVRAHLLRGVLVAVTAFLFFYALATLPLAEAITLAFLSPLFLAVLASLILKEPIQKPVLIAILVGFVGMAIIVAGKVGGGEFDLVRVLGIAAAVSSALAYAANLVLLRKRAQTDPFGLIILFQNLFPLIIIAPFAWAVWEVPEARSWGIFLGIGAFGLAGHLCMAWAFKHAAAGPLGVIEYTALIWSAGLGYLAFSEVPAWTTWAGAALIIFACLTAMRRSRA</sequence>
<feature type="transmembrane region" description="Helical" evidence="6">
    <location>
        <begin position="218"/>
        <end position="241"/>
    </location>
</feature>
<evidence type="ECO:0000256" key="6">
    <source>
        <dbReference type="SAM" id="Phobius"/>
    </source>
</evidence>
<feature type="transmembrane region" description="Helical" evidence="6">
    <location>
        <begin position="157"/>
        <end position="179"/>
    </location>
</feature>
<protein>
    <submittedName>
        <fullName evidence="8">EamA/RhaT family transporter</fullName>
    </submittedName>
</protein>
<evidence type="ECO:0000259" key="7">
    <source>
        <dbReference type="Pfam" id="PF00892"/>
    </source>
</evidence>
<evidence type="ECO:0000256" key="3">
    <source>
        <dbReference type="ARBA" id="ARBA00022692"/>
    </source>
</evidence>
<organism evidence="8 9">
    <name type="scientific">Phreatobacter cathodiphilus</name>
    <dbReference type="NCBI Taxonomy" id="1868589"/>
    <lineage>
        <taxon>Bacteria</taxon>
        <taxon>Pseudomonadati</taxon>
        <taxon>Pseudomonadota</taxon>
        <taxon>Alphaproteobacteria</taxon>
        <taxon>Hyphomicrobiales</taxon>
        <taxon>Phreatobacteraceae</taxon>
        <taxon>Phreatobacter</taxon>
    </lineage>
</organism>
<dbReference type="InterPro" id="IPR037185">
    <property type="entry name" value="EmrE-like"/>
</dbReference>
<evidence type="ECO:0000313" key="8">
    <source>
        <dbReference type="EMBL" id="AVO46208.1"/>
    </source>
</evidence>